<dbReference type="NCBIfam" id="TIGR02523">
    <property type="entry name" value="type_IV_pilV"/>
    <property type="match status" value="1"/>
</dbReference>
<reference evidence="2 3" key="1">
    <citation type="submission" date="2018-10" db="EMBL/GenBank/DDBJ databases">
        <title>Genomic Encyclopedia of Type Strains, Phase IV (KMG-IV): sequencing the most valuable type-strain genomes for metagenomic binning, comparative biology and taxonomic classification.</title>
        <authorList>
            <person name="Goeker M."/>
        </authorList>
    </citation>
    <scope>NUCLEOTIDE SEQUENCE [LARGE SCALE GENOMIC DNA]</scope>
    <source>
        <strain evidence="2 3">DSM 25080</strain>
    </source>
</reference>
<proteinExistence type="predicted"/>
<keyword evidence="1" id="KW-0812">Transmembrane</keyword>
<accession>A0A3M0AD35</accession>
<comment type="caution">
    <text evidence="2">The sequence shown here is derived from an EMBL/GenBank/DDBJ whole genome shotgun (WGS) entry which is preliminary data.</text>
</comment>
<dbReference type="AlphaFoldDB" id="A0A3M0AD35"/>
<name>A0A3M0AD35_9GAMM</name>
<dbReference type="RefSeq" id="WP_121875724.1">
    <property type="nucleotide sequence ID" value="NZ_REFJ01000001.1"/>
</dbReference>
<dbReference type="NCBIfam" id="TIGR02532">
    <property type="entry name" value="IV_pilin_GFxxxE"/>
    <property type="match status" value="1"/>
</dbReference>
<keyword evidence="1" id="KW-1133">Transmembrane helix</keyword>
<feature type="transmembrane region" description="Helical" evidence="1">
    <location>
        <begin position="7"/>
        <end position="29"/>
    </location>
</feature>
<evidence type="ECO:0000256" key="1">
    <source>
        <dbReference type="SAM" id="Phobius"/>
    </source>
</evidence>
<keyword evidence="1" id="KW-0472">Membrane</keyword>
<sequence length="195" mass="20643">MMRARGFSLIEFLVALFVTAVAILGFVALQGRSQLAALEVLQRDEALRLAQNMAEYIQGNAGVAGCYAFSSNGTAYVGTGYSGTVSCAAFGTIATRVQPMRDIVRWDNALKGRGELDGTDAVGSLVDARGCVYGPTDTYDASGNLVSSTDFYEIVVAYQGASSTIVPSASCGNGLYGTDTFRRAVRLYVRVAELD</sequence>
<dbReference type="Proteomes" id="UP000267187">
    <property type="component" value="Unassembled WGS sequence"/>
</dbReference>
<protein>
    <submittedName>
        <fullName evidence="2">Type IV pilus assembly protein PilV</fullName>
    </submittedName>
</protein>
<evidence type="ECO:0000313" key="2">
    <source>
        <dbReference type="EMBL" id="RMA82387.1"/>
    </source>
</evidence>
<dbReference type="OrthoDB" id="5704509at2"/>
<dbReference type="Pfam" id="PF07963">
    <property type="entry name" value="N_methyl"/>
    <property type="match status" value="1"/>
</dbReference>
<gene>
    <name evidence="2" type="ORF">DFR27_0336</name>
</gene>
<evidence type="ECO:0000313" key="3">
    <source>
        <dbReference type="Proteomes" id="UP000267187"/>
    </source>
</evidence>
<dbReference type="InterPro" id="IPR013362">
    <property type="entry name" value="Pilus_4_PilV"/>
</dbReference>
<organism evidence="2 3">
    <name type="scientific">Umboniibacter marinipuniceus</name>
    <dbReference type="NCBI Taxonomy" id="569599"/>
    <lineage>
        <taxon>Bacteria</taxon>
        <taxon>Pseudomonadati</taxon>
        <taxon>Pseudomonadota</taxon>
        <taxon>Gammaproteobacteria</taxon>
        <taxon>Cellvibrionales</taxon>
        <taxon>Cellvibrionaceae</taxon>
        <taxon>Umboniibacter</taxon>
    </lineage>
</organism>
<dbReference type="EMBL" id="REFJ01000001">
    <property type="protein sequence ID" value="RMA82387.1"/>
    <property type="molecule type" value="Genomic_DNA"/>
</dbReference>
<dbReference type="InterPro" id="IPR012902">
    <property type="entry name" value="N_methyl_site"/>
</dbReference>
<dbReference type="PROSITE" id="PS00409">
    <property type="entry name" value="PROKAR_NTER_METHYL"/>
    <property type="match status" value="1"/>
</dbReference>
<keyword evidence="3" id="KW-1185">Reference proteome</keyword>